<evidence type="ECO:0000256" key="1">
    <source>
        <dbReference type="SAM" id="MobiDB-lite"/>
    </source>
</evidence>
<protein>
    <submittedName>
        <fullName evidence="3">Uncharacterized protein</fullName>
    </submittedName>
</protein>
<keyword evidence="4" id="KW-1185">Reference proteome</keyword>
<evidence type="ECO:0000313" key="4">
    <source>
        <dbReference type="Proteomes" id="UP001324634"/>
    </source>
</evidence>
<evidence type="ECO:0000256" key="2">
    <source>
        <dbReference type="SAM" id="SignalP"/>
    </source>
</evidence>
<dbReference type="Proteomes" id="UP001324634">
    <property type="component" value="Chromosome"/>
</dbReference>
<dbReference type="RefSeq" id="WP_321394586.1">
    <property type="nucleotide sequence ID" value="NZ_CP139487.1"/>
</dbReference>
<accession>A0AAX4HNL7</accession>
<organism evidence="3 4">
    <name type="scientific">Peredibacter starrii</name>
    <dbReference type="NCBI Taxonomy" id="28202"/>
    <lineage>
        <taxon>Bacteria</taxon>
        <taxon>Pseudomonadati</taxon>
        <taxon>Bdellovibrionota</taxon>
        <taxon>Bacteriovoracia</taxon>
        <taxon>Bacteriovoracales</taxon>
        <taxon>Bacteriovoracaceae</taxon>
        <taxon>Peredibacter</taxon>
    </lineage>
</organism>
<name>A0AAX4HNL7_9BACT</name>
<dbReference type="AlphaFoldDB" id="A0AAX4HNL7"/>
<feature type="signal peptide" evidence="2">
    <location>
        <begin position="1"/>
        <end position="17"/>
    </location>
</feature>
<keyword evidence="2" id="KW-0732">Signal</keyword>
<sequence length="65" mass="7523">MKYLIALIVLITFAAHASPFMTVKERLRLDMWMNGVSEDKPVINKKSQQPKKPLPEELERALQKT</sequence>
<proteinExistence type="predicted"/>
<gene>
    <name evidence="3" type="ORF">SOO65_19580</name>
</gene>
<reference evidence="3 4" key="1">
    <citation type="submission" date="2023-11" db="EMBL/GenBank/DDBJ databases">
        <title>Peredibacter starrii A3.12.</title>
        <authorList>
            <person name="Mitchell R.J."/>
        </authorList>
    </citation>
    <scope>NUCLEOTIDE SEQUENCE [LARGE SCALE GENOMIC DNA]</scope>
    <source>
        <strain evidence="3 4">A3.12</strain>
    </source>
</reference>
<feature type="compositionally biased region" description="Basic and acidic residues" evidence="1">
    <location>
        <begin position="53"/>
        <end position="65"/>
    </location>
</feature>
<feature type="region of interest" description="Disordered" evidence="1">
    <location>
        <begin position="40"/>
        <end position="65"/>
    </location>
</feature>
<dbReference type="EMBL" id="CP139487">
    <property type="protein sequence ID" value="WPU64900.1"/>
    <property type="molecule type" value="Genomic_DNA"/>
</dbReference>
<dbReference type="KEGG" id="psti:SOO65_19580"/>
<evidence type="ECO:0000313" key="3">
    <source>
        <dbReference type="EMBL" id="WPU64900.1"/>
    </source>
</evidence>
<feature type="chain" id="PRO_5044016480" evidence="2">
    <location>
        <begin position="18"/>
        <end position="65"/>
    </location>
</feature>